<organism evidence="1 2">
    <name type="scientific">Kipferlia bialata</name>
    <dbReference type="NCBI Taxonomy" id="797122"/>
    <lineage>
        <taxon>Eukaryota</taxon>
        <taxon>Metamonada</taxon>
        <taxon>Carpediemonas-like organisms</taxon>
        <taxon>Kipferlia</taxon>
    </lineage>
</organism>
<accession>A0A391NWF1</accession>
<name>A0A391NWF1_9EUKA</name>
<reference evidence="1 2" key="1">
    <citation type="journal article" date="2018" name="PLoS ONE">
        <title>The draft genome of Kipferlia bialata reveals reductive genome evolution in fornicate parasites.</title>
        <authorList>
            <person name="Tanifuji G."/>
            <person name="Takabayashi S."/>
            <person name="Kume K."/>
            <person name="Takagi M."/>
            <person name="Nakayama T."/>
            <person name="Kamikawa R."/>
            <person name="Inagaki Y."/>
            <person name="Hashimoto T."/>
        </authorList>
    </citation>
    <scope>NUCLEOTIDE SEQUENCE [LARGE SCALE GENOMIC DNA]</scope>
    <source>
        <strain evidence="1">NY0173</strain>
    </source>
</reference>
<sequence>MSMLLRAVIAVGLMRDGPVLQGMAPYSLLADNLVALLHLSPSTPVPEHCLSVHRALADVCVTGLGPVLDMPGVQGLALERRVRGMVCCGMPRAPAPQGSEGGALAATVLGHIPPLCLRRRMRHYARAAATHTPR</sequence>
<evidence type="ECO:0000313" key="1">
    <source>
        <dbReference type="EMBL" id="GCA65454.1"/>
    </source>
</evidence>
<dbReference type="Proteomes" id="UP000265618">
    <property type="component" value="Unassembled WGS sequence"/>
</dbReference>
<gene>
    <name evidence="1" type="ORF">KIPB_017155</name>
</gene>
<dbReference type="EMBL" id="BDIP01011176">
    <property type="protein sequence ID" value="GCA65454.1"/>
    <property type="molecule type" value="Genomic_DNA"/>
</dbReference>
<proteinExistence type="predicted"/>
<keyword evidence="2" id="KW-1185">Reference proteome</keyword>
<comment type="caution">
    <text evidence="1">The sequence shown here is derived from an EMBL/GenBank/DDBJ whole genome shotgun (WGS) entry which is preliminary data.</text>
</comment>
<feature type="non-terminal residue" evidence="1">
    <location>
        <position position="134"/>
    </location>
</feature>
<evidence type="ECO:0000313" key="2">
    <source>
        <dbReference type="Proteomes" id="UP000265618"/>
    </source>
</evidence>
<protein>
    <submittedName>
        <fullName evidence="1">Uncharacterized protein</fullName>
    </submittedName>
</protein>
<dbReference type="AlphaFoldDB" id="A0A391NWF1"/>